<feature type="binding site" evidence="6">
    <location>
        <position position="58"/>
    </location>
    <ligand>
        <name>(6R)-10-formyltetrahydrofolate</name>
        <dbReference type="ChEBI" id="CHEBI:195366"/>
    </ligand>
</feature>
<dbReference type="InterPro" id="IPR001555">
    <property type="entry name" value="GART_AS"/>
</dbReference>
<comment type="caution">
    <text evidence="8">The sequence shown here is derived from an EMBL/GenBank/DDBJ whole genome shotgun (WGS) entry which is preliminary data.</text>
</comment>
<reference evidence="8 9" key="1">
    <citation type="submission" date="2020-02" db="EMBL/GenBank/DDBJ databases">
        <title>Draft genome sequence of two Spirosoma agri KCTC 52727 and Spirosoma terrae KCTC 52035.</title>
        <authorList>
            <person name="Rojas J."/>
            <person name="Ambika Manirajan B."/>
            <person name="Suarez C."/>
            <person name="Ratering S."/>
            <person name="Schnell S."/>
        </authorList>
    </citation>
    <scope>NUCLEOTIDE SEQUENCE [LARGE SCALE GENOMIC DNA]</scope>
    <source>
        <strain evidence="8 9">KCTC 52035</strain>
    </source>
</reference>
<protein>
    <recommendedName>
        <fullName evidence="6">Phosphoribosylglycinamide formyltransferase</fullName>
        <ecNumber evidence="6">2.1.2.2</ecNumber>
    </recommendedName>
    <alternativeName>
        <fullName evidence="6">5'-phosphoribosylglycinamide transformylase</fullName>
    </alternativeName>
    <alternativeName>
        <fullName evidence="6">GAR transformylase</fullName>
        <shortName evidence="6">GART</shortName>
    </alternativeName>
</protein>
<dbReference type="Pfam" id="PF00551">
    <property type="entry name" value="Formyl_trans_N"/>
    <property type="match status" value="1"/>
</dbReference>
<comment type="similarity">
    <text evidence="4 6">Belongs to the GART family.</text>
</comment>
<keyword evidence="3 6" id="KW-0658">Purine biosynthesis</keyword>
<evidence type="ECO:0000256" key="1">
    <source>
        <dbReference type="ARBA" id="ARBA00005054"/>
    </source>
</evidence>
<dbReference type="RefSeq" id="WP_163942779.1">
    <property type="nucleotide sequence ID" value="NZ_JAAFZH010000001.1"/>
</dbReference>
<dbReference type="InterPro" id="IPR036477">
    <property type="entry name" value="Formyl_transf_N_sf"/>
</dbReference>
<organism evidence="8 9">
    <name type="scientific">Spirosoma terrae</name>
    <dbReference type="NCBI Taxonomy" id="1968276"/>
    <lineage>
        <taxon>Bacteria</taxon>
        <taxon>Pseudomonadati</taxon>
        <taxon>Bacteroidota</taxon>
        <taxon>Cytophagia</taxon>
        <taxon>Cytophagales</taxon>
        <taxon>Cytophagaceae</taxon>
        <taxon>Spirosoma</taxon>
    </lineage>
</organism>
<name>A0A6L9L486_9BACT</name>
<keyword evidence="2 6" id="KW-0808">Transferase</keyword>
<dbReference type="HAMAP" id="MF_01930">
    <property type="entry name" value="PurN"/>
    <property type="match status" value="1"/>
</dbReference>
<evidence type="ECO:0000313" key="9">
    <source>
        <dbReference type="Proteomes" id="UP000474175"/>
    </source>
</evidence>
<evidence type="ECO:0000256" key="2">
    <source>
        <dbReference type="ARBA" id="ARBA00022679"/>
    </source>
</evidence>
<dbReference type="Proteomes" id="UP000474175">
    <property type="component" value="Unassembled WGS sequence"/>
</dbReference>
<dbReference type="UniPathway" id="UPA00074">
    <property type="reaction ID" value="UER00126"/>
</dbReference>
<evidence type="ECO:0000256" key="6">
    <source>
        <dbReference type="HAMAP-Rule" id="MF_01930"/>
    </source>
</evidence>
<evidence type="ECO:0000313" key="8">
    <source>
        <dbReference type="EMBL" id="NDU93921.1"/>
    </source>
</evidence>
<comment type="caution">
    <text evidence="6">Lacks conserved residue(s) required for the propagation of feature annotation.</text>
</comment>
<feature type="domain" description="Formyl transferase N-terminal" evidence="7">
    <location>
        <begin position="2"/>
        <end position="182"/>
    </location>
</feature>
<dbReference type="GO" id="GO:0006189">
    <property type="term" value="P:'de novo' IMP biosynthetic process"/>
    <property type="evidence" value="ECO:0007669"/>
    <property type="project" value="UniProtKB-UniRule"/>
</dbReference>
<sequence>MKRIALFASGSGSNAEKIATYFADNNDVDVSLIVSNNHKAGVIDRARRLHIPVLLFDRQTFYETDQILSILQKQDIDLIVLAGFMWLMPGRIVQAFPNRIVNIHPALLPKFGGKGMYGHFVHEAVVAAGETESGITIHYVNERYDEGQIIFQAHCSVKPTDTPDDVAHSVQVLEHMYYPKVVADVLAGLDN</sequence>
<dbReference type="GO" id="GO:0005829">
    <property type="term" value="C:cytosol"/>
    <property type="evidence" value="ECO:0007669"/>
    <property type="project" value="TreeGrafter"/>
</dbReference>
<dbReference type="PROSITE" id="PS00373">
    <property type="entry name" value="GART"/>
    <property type="match status" value="1"/>
</dbReference>
<comment type="catalytic activity">
    <reaction evidence="5 6">
        <text>N(1)-(5-phospho-beta-D-ribosyl)glycinamide + (6R)-10-formyltetrahydrofolate = N(2)-formyl-N(1)-(5-phospho-beta-D-ribosyl)glycinamide + (6S)-5,6,7,8-tetrahydrofolate + H(+)</text>
        <dbReference type="Rhea" id="RHEA:15053"/>
        <dbReference type="ChEBI" id="CHEBI:15378"/>
        <dbReference type="ChEBI" id="CHEBI:57453"/>
        <dbReference type="ChEBI" id="CHEBI:143788"/>
        <dbReference type="ChEBI" id="CHEBI:147286"/>
        <dbReference type="ChEBI" id="CHEBI:195366"/>
        <dbReference type="EC" id="2.1.2.2"/>
    </reaction>
</comment>
<dbReference type="PANTHER" id="PTHR43369:SF2">
    <property type="entry name" value="PHOSPHORIBOSYLGLYCINAMIDE FORMYLTRANSFERASE"/>
    <property type="match status" value="1"/>
</dbReference>
<feature type="site" description="Raises pKa of active site His" evidence="6">
    <location>
        <position position="145"/>
    </location>
</feature>
<dbReference type="GO" id="GO:0004644">
    <property type="term" value="F:phosphoribosylglycinamide formyltransferase activity"/>
    <property type="evidence" value="ECO:0007669"/>
    <property type="project" value="UniProtKB-UniRule"/>
</dbReference>
<gene>
    <name evidence="6 8" type="primary">purN</name>
    <name evidence="8" type="ORF">GK108_03475</name>
</gene>
<feature type="binding site" evidence="6">
    <location>
        <position position="102"/>
    </location>
    <ligand>
        <name>(6R)-10-formyltetrahydrofolate</name>
        <dbReference type="ChEBI" id="CHEBI:195366"/>
    </ligand>
</feature>
<dbReference type="PANTHER" id="PTHR43369">
    <property type="entry name" value="PHOSPHORIBOSYLGLYCINAMIDE FORMYLTRANSFERASE"/>
    <property type="match status" value="1"/>
</dbReference>
<dbReference type="CDD" id="cd08645">
    <property type="entry name" value="FMT_core_GART"/>
    <property type="match status" value="1"/>
</dbReference>
<dbReference type="InterPro" id="IPR002376">
    <property type="entry name" value="Formyl_transf_N"/>
</dbReference>
<feature type="binding site" evidence="6">
    <location>
        <begin position="12"/>
        <end position="14"/>
    </location>
    <ligand>
        <name>N(1)-(5-phospho-beta-D-ribosyl)glycinamide</name>
        <dbReference type="ChEBI" id="CHEBI:143788"/>
    </ligand>
</feature>
<keyword evidence="9" id="KW-1185">Reference proteome</keyword>
<feature type="active site" description="Proton donor" evidence="6">
    <location>
        <position position="104"/>
    </location>
</feature>
<comment type="pathway">
    <text evidence="1 6">Purine metabolism; IMP biosynthesis via de novo pathway; N(2)-formyl-N(1)-(5-phospho-D-ribosyl)glycinamide from N(1)-(5-phospho-D-ribosyl)glycinamide (10-formyl THF route): step 1/1.</text>
</comment>
<accession>A0A6L9L486</accession>
<evidence type="ECO:0000256" key="5">
    <source>
        <dbReference type="ARBA" id="ARBA00047664"/>
    </source>
</evidence>
<proteinExistence type="inferred from homology"/>
<dbReference type="SUPFAM" id="SSF53328">
    <property type="entry name" value="Formyltransferase"/>
    <property type="match status" value="1"/>
</dbReference>
<dbReference type="NCBIfam" id="TIGR00639">
    <property type="entry name" value="PurN"/>
    <property type="match status" value="1"/>
</dbReference>
<dbReference type="AlphaFoldDB" id="A0A6L9L486"/>
<comment type="function">
    <text evidence="6">Catalyzes the transfer of a formyl group from 10-formyltetrahydrofolate to 5-phospho-ribosyl-glycinamide (GAR), producing 5-phospho-ribosyl-N-formylglycinamide (FGAR) and tetrahydrofolate.</text>
</comment>
<dbReference type="EMBL" id="JAAFZH010000001">
    <property type="protein sequence ID" value="NDU93921.1"/>
    <property type="molecule type" value="Genomic_DNA"/>
</dbReference>
<evidence type="ECO:0000256" key="4">
    <source>
        <dbReference type="ARBA" id="ARBA00038440"/>
    </source>
</evidence>
<dbReference type="EC" id="2.1.2.2" evidence="6"/>
<dbReference type="InterPro" id="IPR004607">
    <property type="entry name" value="GART"/>
</dbReference>
<dbReference type="Gene3D" id="3.40.50.170">
    <property type="entry name" value="Formyl transferase, N-terminal domain"/>
    <property type="match status" value="1"/>
</dbReference>
<evidence type="ECO:0000259" key="7">
    <source>
        <dbReference type="Pfam" id="PF00551"/>
    </source>
</evidence>
<evidence type="ECO:0000256" key="3">
    <source>
        <dbReference type="ARBA" id="ARBA00022755"/>
    </source>
</evidence>